<evidence type="ECO:0000313" key="2">
    <source>
        <dbReference type="Proteomes" id="UP000520767"/>
    </source>
</evidence>
<sequence>MVLGDWGAGYRIADAWTEVAHSLRAIGADLDGGLTLLSAHWTAADGGGAAAAFARFAHDRTGVVTVFAELADAVSEAVKVPSLYYEGVITNAFWVIEYYGVRFKAVAKKISKAFKDLTVNPKTWIDLGEELWGIVEDYIEFIKTTFEALKTCVELIVQMGELASR</sequence>
<gene>
    <name evidence="1" type="ORF">FHR82_005444</name>
</gene>
<keyword evidence="2" id="KW-1185">Reference proteome</keyword>
<dbReference type="Proteomes" id="UP000520767">
    <property type="component" value="Unassembled WGS sequence"/>
</dbReference>
<comment type="caution">
    <text evidence="1">The sequence shown here is derived from an EMBL/GenBank/DDBJ whole genome shotgun (WGS) entry which is preliminary data.</text>
</comment>
<proteinExistence type="predicted"/>
<evidence type="ECO:0000313" key="1">
    <source>
        <dbReference type="EMBL" id="MBB4909191.1"/>
    </source>
</evidence>
<dbReference type="EMBL" id="JACHJQ010000005">
    <property type="protein sequence ID" value="MBB4909191.1"/>
    <property type="molecule type" value="Genomic_DNA"/>
</dbReference>
<reference evidence="1 2" key="1">
    <citation type="submission" date="2020-08" db="EMBL/GenBank/DDBJ databases">
        <title>Genomic Encyclopedia of Type Strains, Phase III (KMG-III): the genomes of soil and plant-associated and newly described type strains.</title>
        <authorList>
            <person name="Whitman W."/>
        </authorList>
    </citation>
    <scope>NUCLEOTIDE SEQUENCE [LARGE SCALE GENOMIC DNA]</scope>
    <source>
        <strain evidence="1 2">CECT 8960</strain>
    </source>
</reference>
<dbReference type="RefSeq" id="WP_184813217.1">
    <property type="nucleotide sequence ID" value="NZ_JACHJQ010000005.1"/>
</dbReference>
<organism evidence="1 2">
    <name type="scientific">Actinophytocola algeriensis</name>
    <dbReference type="NCBI Taxonomy" id="1768010"/>
    <lineage>
        <taxon>Bacteria</taxon>
        <taxon>Bacillati</taxon>
        <taxon>Actinomycetota</taxon>
        <taxon>Actinomycetes</taxon>
        <taxon>Pseudonocardiales</taxon>
        <taxon>Pseudonocardiaceae</taxon>
    </lineage>
</organism>
<name>A0A7W7Q9N8_9PSEU</name>
<protein>
    <recommendedName>
        <fullName evidence="3">PPE family protein</fullName>
    </recommendedName>
</protein>
<accession>A0A7W7Q9N8</accession>
<dbReference type="AlphaFoldDB" id="A0A7W7Q9N8"/>
<evidence type="ECO:0008006" key="3">
    <source>
        <dbReference type="Google" id="ProtNLM"/>
    </source>
</evidence>